<reference evidence="2" key="1">
    <citation type="submission" date="2020-12" db="EMBL/GenBank/DDBJ databases">
        <title>Ramlibacter sp. nov., isolated from a freshwater alga, Cryptomonas.</title>
        <authorList>
            <person name="Kim H.M."/>
            <person name="Jeon C.O."/>
        </authorList>
    </citation>
    <scope>NUCLEOTIDE SEQUENCE</scope>
    <source>
        <strain evidence="2">CrO1</strain>
    </source>
</reference>
<dbReference type="AlphaFoldDB" id="A0A934USF3"/>
<name>A0A934USF3_9BURK</name>
<sequence length="283" mass="31094">MSARAWWLLACAGLANVAVGQTTTPCPPPLAYEQWTADTHPVRALSIDGPRGGRLAYLPAEHSRDPAHPQLAGIERAWNDLHPTLAFYEGPNRPIADSAEATVRQAGESGFVRFLAQRDGVKLARLEPPPQDEAASVRERFGAERTELFYLLREAAQQRDRRGASPEALKASMAQLIPRMAALPGMQPVIRSVDDLQAAYARHWTSPANWWEAPMAWFDPLKDGKDTGGVFTNDVNRASSAFRNVHMVRVLSQAVRDGQRVIAVVGGNHVPLQEAALRCEIAR</sequence>
<evidence type="ECO:0000256" key="1">
    <source>
        <dbReference type="SAM" id="SignalP"/>
    </source>
</evidence>
<comment type="caution">
    <text evidence="2">The sequence shown here is derived from an EMBL/GenBank/DDBJ whole genome shotgun (WGS) entry which is preliminary data.</text>
</comment>
<evidence type="ECO:0000313" key="3">
    <source>
        <dbReference type="Proteomes" id="UP000617041"/>
    </source>
</evidence>
<dbReference type="EMBL" id="JAEDAO010000001">
    <property type="protein sequence ID" value="MBK0393683.1"/>
    <property type="molecule type" value="Genomic_DNA"/>
</dbReference>
<evidence type="ECO:0000313" key="2">
    <source>
        <dbReference type="EMBL" id="MBK0393683.1"/>
    </source>
</evidence>
<proteinExistence type="predicted"/>
<organism evidence="2 3">
    <name type="scientific">Ramlibacter algicola</name>
    <dbReference type="NCBI Taxonomy" id="2795217"/>
    <lineage>
        <taxon>Bacteria</taxon>
        <taxon>Pseudomonadati</taxon>
        <taxon>Pseudomonadota</taxon>
        <taxon>Betaproteobacteria</taxon>
        <taxon>Burkholderiales</taxon>
        <taxon>Comamonadaceae</taxon>
        <taxon>Ramlibacter</taxon>
    </lineage>
</organism>
<keyword evidence="1" id="KW-0732">Signal</keyword>
<protein>
    <recommendedName>
        <fullName evidence="4">TraB/GumN family protein</fullName>
    </recommendedName>
</protein>
<evidence type="ECO:0008006" key="4">
    <source>
        <dbReference type="Google" id="ProtNLM"/>
    </source>
</evidence>
<dbReference type="Proteomes" id="UP000617041">
    <property type="component" value="Unassembled WGS sequence"/>
</dbReference>
<accession>A0A934USF3</accession>
<gene>
    <name evidence="2" type="ORF">I8E28_13880</name>
</gene>
<dbReference type="RefSeq" id="WP_200788637.1">
    <property type="nucleotide sequence ID" value="NZ_JAEDAO010000001.1"/>
</dbReference>
<keyword evidence="3" id="KW-1185">Reference proteome</keyword>
<feature type="chain" id="PRO_5036885044" description="TraB/GumN family protein" evidence="1">
    <location>
        <begin position="21"/>
        <end position="283"/>
    </location>
</feature>
<feature type="signal peptide" evidence="1">
    <location>
        <begin position="1"/>
        <end position="20"/>
    </location>
</feature>